<keyword evidence="2" id="KW-0378">Hydrolase</keyword>
<dbReference type="PANTHER" id="PTHR43798:SF33">
    <property type="entry name" value="HYDROLASE, PUTATIVE (AFU_ORTHOLOGUE AFUA_2G14860)-RELATED"/>
    <property type="match status" value="1"/>
</dbReference>
<evidence type="ECO:0000313" key="2">
    <source>
        <dbReference type="EMBL" id="MVU78189.1"/>
    </source>
</evidence>
<dbReference type="InterPro" id="IPR000073">
    <property type="entry name" value="AB_hydrolase_1"/>
</dbReference>
<evidence type="ECO:0000259" key="1">
    <source>
        <dbReference type="Pfam" id="PF12697"/>
    </source>
</evidence>
<dbReference type="GO" id="GO:0016787">
    <property type="term" value="F:hydrolase activity"/>
    <property type="evidence" value="ECO:0007669"/>
    <property type="project" value="UniProtKB-KW"/>
</dbReference>
<dbReference type="Gene3D" id="3.40.50.1820">
    <property type="entry name" value="alpha/beta hydrolase"/>
    <property type="match status" value="1"/>
</dbReference>
<evidence type="ECO:0000313" key="3">
    <source>
        <dbReference type="Proteomes" id="UP000466794"/>
    </source>
</evidence>
<accession>A0A7K1UVJ4</accession>
<gene>
    <name evidence="2" type="ORF">GPX89_13150</name>
</gene>
<proteinExistence type="predicted"/>
<dbReference type="Proteomes" id="UP000466794">
    <property type="component" value="Unassembled WGS sequence"/>
</dbReference>
<dbReference type="Pfam" id="PF12697">
    <property type="entry name" value="Abhydrolase_6"/>
    <property type="match status" value="1"/>
</dbReference>
<dbReference type="InterPro" id="IPR029058">
    <property type="entry name" value="AB_hydrolase_fold"/>
</dbReference>
<comment type="caution">
    <text evidence="2">The sequence shown here is derived from an EMBL/GenBank/DDBJ whole genome shotgun (WGS) entry which is preliminary data.</text>
</comment>
<sequence length="248" mass="27117">MRLFRRTWGTGDTVAALIHGGGTDSRTWHRVGPALADRGFRVIAVDLRGHGQSPRGYYSPRALADDLVENLPEQVDLAVGHCLGAAVLALALPLLRPRHAVYAEPYWSVMGSPRPLSPNAFAEFTETDPALLAARHPRWTPADIDAEIAARACWDVRVSLDLHRFDMPPAPDPAPEGSLVLLADADEPLIPIDPRALRERGFRVRTVSDAGHAIHHDNLPGFLTALQLSFSCLAYRPADRRASTVRSP</sequence>
<feature type="domain" description="AB hydrolase-1" evidence="1">
    <location>
        <begin position="17"/>
        <end position="217"/>
    </location>
</feature>
<dbReference type="AlphaFoldDB" id="A0A7K1UVJ4"/>
<reference evidence="2 3" key="1">
    <citation type="submission" date="2019-12" db="EMBL/GenBank/DDBJ databases">
        <title>Nocardia sp. nov. ET3-3 isolated from soil.</title>
        <authorList>
            <person name="Kanchanasin P."/>
            <person name="Tanasupawat S."/>
            <person name="Yuki M."/>
            <person name="Kudo T."/>
        </authorList>
    </citation>
    <scope>NUCLEOTIDE SEQUENCE [LARGE SCALE GENOMIC DNA]</scope>
    <source>
        <strain evidence="2 3">ET3-3</strain>
    </source>
</reference>
<organism evidence="2 3">
    <name type="scientific">Nocardia terrae</name>
    <dbReference type="NCBI Taxonomy" id="2675851"/>
    <lineage>
        <taxon>Bacteria</taxon>
        <taxon>Bacillati</taxon>
        <taxon>Actinomycetota</taxon>
        <taxon>Actinomycetes</taxon>
        <taxon>Mycobacteriales</taxon>
        <taxon>Nocardiaceae</taxon>
        <taxon>Nocardia</taxon>
    </lineage>
</organism>
<dbReference type="GO" id="GO:0016020">
    <property type="term" value="C:membrane"/>
    <property type="evidence" value="ECO:0007669"/>
    <property type="project" value="TreeGrafter"/>
</dbReference>
<dbReference type="EMBL" id="WRPP01000002">
    <property type="protein sequence ID" value="MVU78189.1"/>
    <property type="molecule type" value="Genomic_DNA"/>
</dbReference>
<protein>
    <submittedName>
        <fullName evidence="2">Alpha/beta fold hydrolase</fullName>
    </submittedName>
</protein>
<name>A0A7K1UVJ4_9NOCA</name>
<dbReference type="SUPFAM" id="SSF53474">
    <property type="entry name" value="alpha/beta-Hydrolases"/>
    <property type="match status" value="1"/>
</dbReference>
<dbReference type="InterPro" id="IPR050266">
    <property type="entry name" value="AB_hydrolase_sf"/>
</dbReference>
<keyword evidence="3" id="KW-1185">Reference proteome</keyword>
<dbReference type="PANTHER" id="PTHR43798">
    <property type="entry name" value="MONOACYLGLYCEROL LIPASE"/>
    <property type="match status" value="1"/>
</dbReference>